<dbReference type="Proteomes" id="UP000008064">
    <property type="component" value="Unassembled WGS sequence"/>
</dbReference>
<protein>
    <recommendedName>
        <fullName evidence="3">Pet127-domain-containing protein</fullName>
    </recommendedName>
</protein>
<dbReference type="KEGG" id="sla:SERLADRAFT_438913"/>
<feature type="region of interest" description="Disordered" evidence="1">
    <location>
        <begin position="830"/>
        <end position="897"/>
    </location>
</feature>
<organism>
    <name type="scientific">Serpula lacrymans var. lacrymans (strain S7.9)</name>
    <name type="common">Dry rot fungus</name>
    <dbReference type="NCBI Taxonomy" id="578457"/>
    <lineage>
        <taxon>Eukaryota</taxon>
        <taxon>Fungi</taxon>
        <taxon>Dikarya</taxon>
        <taxon>Basidiomycota</taxon>
        <taxon>Agaricomycotina</taxon>
        <taxon>Agaricomycetes</taxon>
        <taxon>Agaricomycetidae</taxon>
        <taxon>Boletales</taxon>
        <taxon>Coniophorineae</taxon>
        <taxon>Serpulaceae</taxon>
        <taxon>Serpula</taxon>
    </lineage>
</organism>
<feature type="region of interest" description="Disordered" evidence="1">
    <location>
        <begin position="38"/>
        <end position="62"/>
    </location>
</feature>
<dbReference type="PANTHER" id="PTHR31014:SF0">
    <property type="entry name" value="MITOCHONDRIAL TRANSLATION SYSTEM COMPONENT PET127-RELATED"/>
    <property type="match status" value="1"/>
</dbReference>
<dbReference type="RefSeq" id="XP_007319359.1">
    <property type="nucleotide sequence ID" value="XM_007319297.1"/>
</dbReference>
<name>F8NYC5_SERL9</name>
<dbReference type="GeneID" id="18815113"/>
<dbReference type="HOGENOM" id="CLU_003477_2_0_1"/>
<accession>F8NYC5</accession>
<dbReference type="InterPro" id="IPR013943">
    <property type="entry name" value="Pet127"/>
</dbReference>
<reference evidence="2" key="1">
    <citation type="submission" date="2011-04" db="EMBL/GenBank/DDBJ databases">
        <title>Evolution of plant cell wall degrading machinery underlies the functional diversity of forest fungi.</title>
        <authorList>
            <consortium name="US DOE Joint Genome Institute (JGI-PGF)"/>
            <person name="Eastwood D.C."/>
            <person name="Floudas D."/>
            <person name="Binder M."/>
            <person name="Majcherczyk A."/>
            <person name="Schneider P."/>
            <person name="Aerts A."/>
            <person name="Asiegbu F.O."/>
            <person name="Baker S.E."/>
            <person name="Barry K."/>
            <person name="Bendiksby M."/>
            <person name="Blumentritt M."/>
            <person name="Coutinho P.M."/>
            <person name="Cullen D."/>
            <person name="Cullen D."/>
            <person name="Gathman A."/>
            <person name="Goodell B."/>
            <person name="Henrissat B."/>
            <person name="Ihrmark K."/>
            <person name="Kauserud H."/>
            <person name="Kohler A."/>
            <person name="LaButti K."/>
            <person name="Lapidus A."/>
            <person name="Lavin J.L."/>
            <person name="Lee Y.-H."/>
            <person name="Lindquist E."/>
            <person name="Lilly W."/>
            <person name="Lucas S."/>
            <person name="Morin E."/>
            <person name="Murat C."/>
            <person name="Oguiza J.A."/>
            <person name="Park J."/>
            <person name="Pisabarro A.G."/>
            <person name="Riley R."/>
            <person name="Rosling A."/>
            <person name="Salamov A."/>
            <person name="Schmidt O."/>
            <person name="Schmutz J."/>
            <person name="Skrede I."/>
            <person name="Stenlid J."/>
            <person name="Wiebenga A."/>
            <person name="Xie X."/>
            <person name="Kues U."/>
            <person name="Hibbett D.S."/>
            <person name="Hoffmeister D."/>
            <person name="Hogberg N."/>
            <person name="Martin F."/>
            <person name="Grigoriev I.V."/>
            <person name="Watkinson S.C."/>
        </authorList>
    </citation>
    <scope>NUCLEOTIDE SEQUENCE</scope>
    <source>
        <strain evidence="2">S7.9</strain>
    </source>
</reference>
<evidence type="ECO:0000313" key="2">
    <source>
        <dbReference type="EMBL" id="EGO23597.1"/>
    </source>
</evidence>
<proteinExistence type="predicted"/>
<feature type="compositionally biased region" description="Polar residues" evidence="1">
    <location>
        <begin position="859"/>
        <end position="869"/>
    </location>
</feature>
<dbReference type="Pfam" id="PF08634">
    <property type="entry name" value="Pet127"/>
    <property type="match status" value="1"/>
</dbReference>
<dbReference type="GO" id="GO:0000964">
    <property type="term" value="P:mitochondrial RNA 5'-end processing"/>
    <property type="evidence" value="ECO:0007669"/>
    <property type="project" value="TreeGrafter"/>
</dbReference>
<dbReference type="OrthoDB" id="10249045at2759"/>
<evidence type="ECO:0008006" key="3">
    <source>
        <dbReference type="Google" id="ProtNLM"/>
    </source>
</evidence>
<dbReference type="AlphaFoldDB" id="F8NYC5"/>
<gene>
    <name evidence="2" type="ORF">SERLADRAFT_438913</name>
</gene>
<sequence length="897" mass="100382">MNGLLNVTTRAHVSAEFVYSIARIHRVALSRHFSSESQSSSALSVGQETPAPKYEGKTRKKNSTFTQKLRLLRKELGSPVKHNVLSTVKGSIKRTESSHNNVLQTLHQSIIADATATAKSKKKKQKRKVERERVAELPEALREMLTSLAASGSLQSEGWKDDWGEDKLKPPSPSEDDASPDNMRRPPPHMRHPLPYIRRIEGVLEPREGGPLEDLPSPSEQKPIARLAHGLDRVLFNPGVHWLQDPRSKVYNFTPWLESIPNVKDFAFERITGFIRSSRDQDLWALAKQENRKFGGSTSSMTGMLGHVYFLISGDRDVDTSCLSKSFQREPTNFTPGQRMPSSVILNYKDGVYAIDSDSSDTSEKNILTWMGTMLEKFLTEPREEFVRYLRSSPEIPQEDIDPRREAYRYAKSDRFVLRSQLDCVDGRLPGTGVFDLKTRAALPLRLDLFNYEENSGYLIRTLQGSMESFEKEYYDLIRSAFLKYSFQARIGNMDGVLVAYHNTARLFGFQYVPLDEMDSRLFGGPGRGDRVFERCIRLLEHVADEIISTFPEQSLKCTFETKEGSHVMNVFVEPSEWHSEEPCPIVQLDVTSSSYVDDKPVRNAQAVASIDSSWLVHWTISQSSLSMEDIRSNFASAQERKFRAWNLPRGVSLTQMEEVWNNMVFNRPDGVEDEINTNTDAEKPTSTFDPTFFRSAKFNIKQLRSLSKAGRRDTLLAQSAEAGMPKIIWGQPDSFEFMTELTGGNEPLQDECVEGVSQSASQDAGIVSEDIIEKSNSADVAELPEVDLDPEDKVATMQGEGNAFTSNNDSSSASTAGIAAFDEAANLPTASEQAFIRPPQLSEHDGTEVTDVSPPSPLQDSTSESQLGQMRPSETRTVPGEGESPDILGSDSKHSL</sequence>
<dbReference type="EMBL" id="GL945435">
    <property type="protein sequence ID" value="EGO23597.1"/>
    <property type="molecule type" value="Genomic_DNA"/>
</dbReference>
<dbReference type="GO" id="GO:0005740">
    <property type="term" value="C:mitochondrial envelope"/>
    <property type="evidence" value="ECO:0007669"/>
    <property type="project" value="TreeGrafter"/>
</dbReference>
<dbReference type="PANTHER" id="PTHR31014">
    <property type="entry name" value="MITOCHONDRIAL TRANSLATION SYSTEM COMPONENT PET127-RELATED"/>
    <property type="match status" value="1"/>
</dbReference>
<evidence type="ECO:0000256" key="1">
    <source>
        <dbReference type="SAM" id="MobiDB-lite"/>
    </source>
</evidence>
<feature type="compositionally biased region" description="Basic and acidic residues" evidence="1">
    <location>
        <begin position="158"/>
        <end position="169"/>
    </location>
</feature>
<feature type="region of interest" description="Disordered" evidence="1">
    <location>
        <begin position="152"/>
        <end position="193"/>
    </location>
</feature>